<dbReference type="Pfam" id="PF17836">
    <property type="entry name" value="PglD_N"/>
    <property type="match status" value="1"/>
</dbReference>
<dbReference type="Gene3D" id="2.160.10.10">
    <property type="entry name" value="Hexapeptide repeat proteins"/>
    <property type="match status" value="1"/>
</dbReference>
<feature type="domain" description="PglD N-terminal" evidence="2">
    <location>
        <begin position="5"/>
        <end position="72"/>
    </location>
</feature>
<evidence type="ECO:0000313" key="4">
    <source>
        <dbReference type="Proteomes" id="UP001501787"/>
    </source>
</evidence>
<dbReference type="InterPro" id="IPR020019">
    <property type="entry name" value="AcTrfase_PglD-like"/>
</dbReference>
<gene>
    <name evidence="3" type="ORF">GCM10009129_19260</name>
</gene>
<dbReference type="InterPro" id="IPR041561">
    <property type="entry name" value="PglD_N"/>
</dbReference>
<accession>A0ABP3FQ15</accession>
<comment type="caution">
    <text evidence="3">The sequence shown here is derived from an EMBL/GenBank/DDBJ whole genome shotgun (WGS) entry which is preliminary data.</text>
</comment>
<dbReference type="Proteomes" id="UP001501787">
    <property type="component" value="Unassembled WGS sequence"/>
</dbReference>
<reference evidence="4" key="1">
    <citation type="journal article" date="2019" name="Int. J. Syst. Evol. Microbiol.">
        <title>The Global Catalogue of Microorganisms (GCM) 10K type strain sequencing project: providing services to taxonomists for standard genome sequencing and annotation.</title>
        <authorList>
            <consortium name="The Broad Institute Genomics Platform"/>
            <consortium name="The Broad Institute Genome Sequencing Center for Infectious Disease"/>
            <person name="Wu L."/>
            <person name="Ma J."/>
        </authorList>
    </citation>
    <scope>NUCLEOTIDE SEQUENCE [LARGE SCALE GENOMIC DNA]</scope>
    <source>
        <strain evidence="4">JCM 16343</strain>
    </source>
</reference>
<comment type="similarity">
    <text evidence="1">Belongs to the transferase hexapeptide repeat family.</text>
</comment>
<keyword evidence="4" id="KW-1185">Reference proteome</keyword>
<name>A0ABP3FQ15_9GAMM</name>
<dbReference type="SUPFAM" id="SSF51161">
    <property type="entry name" value="Trimeric LpxA-like enzymes"/>
    <property type="match status" value="1"/>
</dbReference>
<dbReference type="PANTHER" id="PTHR43300:SF7">
    <property type="entry name" value="UDP-N-ACETYLBACILLOSAMINE N-ACETYLTRANSFERASE"/>
    <property type="match status" value="1"/>
</dbReference>
<evidence type="ECO:0000259" key="2">
    <source>
        <dbReference type="Pfam" id="PF17836"/>
    </source>
</evidence>
<dbReference type="RefSeq" id="WP_201505114.1">
    <property type="nucleotide sequence ID" value="NZ_BAAAFR010000005.1"/>
</dbReference>
<sequence length="212" mass="22692">MSKYLAMIGSGGHANVLAEILLLQKKNIICVVSPNDIDIDSPLYGIKHVKSDDVFLDMYKSKDVELVNGIGNMPNSDLNSRVFELFSEMGYCFASVISPYAIVSEYAQLSEGVQVMHGAIIQSRAKIGMNTLINTGAVVEHDCCIGSYNHIAPGATLSGNVVTEDHVHIGTGASIIQSIKVGTGATIGAGCSIVRDIFRNQVVVPAKIRILR</sequence>
<proteinExistence type="inferred from homology"/>
<dbReference type="CDD" id="cd03360">
    <property type="entry name" value="LbH_AT_putative"/>
    <property type="match status" value="1"/>
</dbReference>
<dbReference type="InterPro" id="IPR001451">
    <property type="entry name" value="Hexapep"/>
</dbReference>
<dbReference type="Pfam" id="PF00132">
    <property type="entry name" value="Hexapep"/>
    <property type="match status" value="1"/>
</dbReference>
<protein>
    <submittedName>
        <fullName evidence="3">Acetyltransferase</fullName>
    </submittedName>
</protein>
<evidence type="ECO:0000256" key="1">
    <source>
        <dbReference type="ARBA" id="ARBA00007274"/>
    </source>
</evidence>
<dbReference type="PANTHER" id="PTHR43300">
    <property type="entry name" value="ACETYLTRANSFERASE"/>
    <property type="match status" value="1"/>
</dbReference>
<dbReference type="InterPro" id="IPR050179">
    <property type="entry name" value="Trans_hexapeptide_repeat"/>
</dbReference>
<evidence type="ECO:0000313" key="3">
    <source>
        <dbReference type="EMBL" id="GAA0321588.1"/>
    </source>
</evidence>
<dbReference type="EMBL" id="BAAAFR010000005">
    <property type="protein sequence ID" value="GAA0321588.1"/>
    <property type="molecule type" value="Genomic_DNA"/>
</dbReference>
<organism evidence="3 4">
    <name type="scientific">Psychrobacter aestuarii</name>
    <dbReference type="NCBI Taxonomy" id="556327"/>
    <lineage>
        <taxon>Bacteria</taxon>
        <taxon>Pseudomonadati</taxon>
        <taxon>Pseudomonadota</taxon>
        <taxon>Gammaproteobacteria</taxon>
        <taxon>Moraxellales</taxon>
        <taxon>Moraxellaceae</taxon>
        <taxon>Psychrobacter</taxon>
    </lineage>
</organism>
<dbReference type="NCBIfam" id="TIGR03570">
    <property type="entry name" value="NeuD_NnaD"/>
    <property type="match status" value="1"/>
</dbReference>
<dbReference type="InterPro" id="IPR011004">
    <property type="entry name" value="Trimer_LpxA-like_sf"/>
</dbReference>
<dbReference type="Gene3D" id="3.40.50.20">
    <property type="match status" value="1"/>
</dbReference>